<keyword evidence="4" id="KW-1185">Reference proteome</keyword>
<evidence type="ECO:0008006" key="5">
    <source>
        <dbReference type="Google" id="ProtNLM"/>
    </source>
</evidence>
<name>A0ABY8VT01_9MYCO</name>
<organism evidence="3 4">
    <name type="scientific">Candidatus Mycobacterium wuenschmannii</name>
    <dbReference type="NCBI Taxonomy" id="3027808"/>
    <lineage>
        <taxon>Bacteria</taxon>
        <taxon>Bacillati</taxon>
        <taxon>Actinomycetota</taxon>
        <taxon>Actinomycetes</taxon>
        <taxon>Mycobacteriales</taxon>
        <taxon>Mycobacteriaceae</taxon>
        <taxon>Mycobacterium</taxon>
    </lineage>
</organism>
<sequence>METLVRAQRASLKVAKVQRRIWLIQALFWPVIVIGGLLTAAAAARWAWNRRTASAESRDVVTPQPLGSDSTSARG</sequence>
<proteinExistence type="predicted"/>
<dbReference type="Proteomes" id="UP001236585">
    <property type="component" value="Chromosome"/>
</dbReference>
<feature type="region of interest" description="Disordered" evidence="1">
    <location>
        <begin position="52"/>
        <end position="75"/>
    </location>
</feature>
<keyword evidence="2" id="KW-0812">Transmembrane</keyword>
<feature type="transmembrane region" description="Helical" evidence="2">
    <location>
        <begin position="21"/>
        <end position="48"/>
    </location>
</feature>
<keyword evidence="2" id="KW-1133">Transmembrane helix</keyword>
<dbReference type="EMBL" id="CP126981">
    <property type="protein sequence ID" value="WIM86743.1"/>
    <property type="molecule type" value="Genomic_DNA"/>
</dbReference>
<gene>
    <name evidence="3" type="ORF">PT015_17905</name>
</gene>
<reference evidence="3 4" key="1">
    <citation type="journal article" date="2023" name="Microbiol. Resour. Announc.">
        <title>Complete Genome Sequence of Mycobacterium wuenschmanii, a novel Nontuberculous Mycobacterium Isolated from a captive population of Amazon Milk Frogs.</title>
        <authorList>
            <person name="Hicks J."/>
            <person name="Zeineldin M."/>
            <person name="Ward H."/>
            <person name="Wuenschmann A."/>
            <person name="Camp P."/>
            <person name="Farrell D."/>
            <person name="Lehman K."/>
            <person name="Thacker T."/>
            <person name="Cuthbert E."/>
        </authorList>
    </citation>
    <scope>NUCLEOTIDE SEQUENCE [LARGE SCALE GENOMIC DNA]</scope>
    <source>
        <strain evidence="3 4">Wuenschmanii</strain>
    </source>
</reference>
<feature type="compositionally biased region" description="Polar residues" evidence="1">
    <location>
        <begin position="65"/>
        <end position="75"/>
    </location>
</feature>
<protein>
    <recommendedName>
        <fullName evidence="5">Transmembrane protein</fullName>
    </recommendedName>
</protein>
<accession>A0ABY8VT01</accession>
<evidence type="ECO:0000256" key="2">
    <source>
        <dbReference type="SAM" id="Phobius"/>
    </source>
</evidence>
<evidence type="ECO:0000313" key="3">
    <source>
        <dbReference type="EMBL" id="WIM86743.1"/>
    </source>
</evidence>
<evidence type="ECO:0000313" key="4">
    <source>
        <dbReference type="Proteomes" id="UP001236585"/>
    </source>
</evidence>
<evidence type="ECO:0000256" key="1">
    <source>
        <dbReference type="SAM" id="MobiDB-lite"/>
    </source>
</evidence>
<dbReference type="RefSeq" id="WP_285186232.1">
    <property type="nucleotide sequence ID" value="NZ_CP126981.1"/>
</dbReference>
<keyword evidence="2" id="KW-0472">Membrane</keyword>